<keyword evidence="2" id="KW-1185">Reference proteome</keyword>
<sequence>MEGLAHNRLGEIAQVLLELHNERQNLAYYAKGDFTPGQGLQQSFRQLRLRGRSFLLYTLWDHMR</sequence>
<proteinExistence type="predicted"/>
<dbReference type="EMBL" id="JAOYFB010000037">
    <property type="protein sequence ID" value="KAK4021985.1"/>
    <property type="molecule type" value="Genomic_DNA"/>
</dbReference>
<protein>
    <submittedName>
        <fullName evidence="1">Uncharacterized protein</fullName>
    </submittedName>
</protein>
<name>A0ABR0AAD4_9CRUS</name>
<reference evidence="1 2" key="1">
    <citation type="journal article" date="2023" name="Nucleic Acids Res.">
        <title>The hologenome of Daphnia magna reveals possible DNA methylation and microbiome-mediated evolution of the host genome.</title>
        <authorList>
            <person name="Chaturvedi A."/>
            <person name="Li X."/>
            <person name="Dhandapani V."/>
            <person name="Marshall H."/>
            <person name="Kissane S."/>
            <person name="Cuenca-Cambronero M."/>
            <person name="Asole G."/>
            <person name="Calvet F."/>
            <person name="Ruiz-Romero M."/>
            <person name="Marangio P."/>
            <person name="Guigo R."/>
            <person name="Rago D."/>
            <person name="Mirbahai L."/>
            <person name="Eastwood N."/>
            <person name="Colbourne J.K."/>
            <person name="Zhou J."/>
            <person name="Mallon E."/>
            <person name="Orsini L."/>
        </authorList>
    </citation>
    <scope>NUCLEOTIDE SEQUENCE [LARGE SCALE GENOMIC DNA]</scope>
    <source>
        <strain evidence="1">LRV0_1</strain>
    </source>
</reference>
<evidence type="ECO:0000313" key="1">
    <source>
        <dbReference type="EMBL" id="KAK4021985.1"/>
    </source>
</evidence>
<evidence type="ECO:0000313" key="2">
    <source>
        <dbReference type="Proteomes" id="UP001234178"/>
    </source>
</evidence>
<accession>A0ABR0AAD4</accession>
<comment type="caution">
    <text evidence="1">The sequence shown here is derived from an EMBL/GenBank/DDBJ whole genome shotgun (WGS) entry which is preliminary data.</text>
</comment>
<gene>
    <name evidence="1" type="ORF">OUZ56_007472</name>
</gene>
<dbReference type="Proteomes" id="UP001234178">
    <property type="component" value="Unassembled WGS sequence"/>
</dbReference>
<organism evidence="1 2">
    <name type="scientific">Daphnia magna</name>
    <dbReference type="NCBI Taxonomy" id="35525"/>
    <lineage>
        <taxon>Eukaryota</taxon>
        <taxon>Metazoa</taxon>
        <taxon>Ecdysozoa</taxon>
        <taxon>Arthropoda</taxon>
        <taxon>Crustacea</taxon>
        <taxon>Branchiopoda</taxon>
        <taxon>Diplostraca</taxon>
        <taxon>Cladocera</taxon>
        <taxon>Anomopoda</taxon>
        <taxon>Daphniidae</taxon>
        <taxon>Daphnia</taxon>
    </lineage>
</organism>